<reference evidence="2 3" key="1">
    <citation type="submission" date="2020-11" db="EMBL/GenBank/DDBJ databases">
        <title>Arthrobacter antarcticus sp. nov., isolated from Antarctic Soil.</title>
        <authorList>
            <person name="Li J."/>
        </authorList>
    </citation>
    <scope>NUCLEOTIDE SEQUENCE [LARGE SCALE GENOMIC DNA]</scope>
    <source>
        <strain evidence="2 3">Z1-20</strain>
    </source>
</reference>
<evidence type="ECO:0000313" key="2">
    <source>
        <dbReference type="EMBL" id="MBG0741222.1"/>
    </source>
</evidence>
<dbReference type="InterPro" id="IPR046348">
    <property type="entry name" value="SIS_dom_sf"/>
</dbReference>
<dbReference type="Pfam" id="PF13580">
    <property type="entry name" value="SIS_2"/>
    <property type="match status" value="1"/>
</dbReference>
<evidence type="ECO:0000313" key="3">
    <source>
        <dbReference type="Proteomes" id="UP000655366"/>
    </source>
</evidence>
<name>A0A931GBY8_9MICC</name>
<comment type="caution">
    <text evidence="2">The sequence shown here is derived from an EMBL/GenBank/DDBJ whole genome shotgun (WGS) entry which is preliminary data.</text>
</comment>
<feature type="domain" description="SIS" evidence="1">
    <location>
        <begin position="68"/>
        <end position="222"/>
    </location>
</feature>
<organism evidence="2 3">
    <name type="scientific">Arthrobacter terrae</name>
    <dbReference type="NCBI Taxonomy" id="2935737"/>
    <lineage>
        <taxon>Bacteria</taxon>
        <taxon>Bacillati</taxon>
        <taxon>Actinomycetota</taxon>
        <taxon>Actinomycetes</taxon>
        <taxon>Micrococcales</taxon>
        <taxon>Micrococcaceae</taxon>
        <taxon>Arthrobacter</taxon>
    </lineage>
</organism>
<dbReference type="InterPro" id="IPR035461">
    <property type="entry name" value="GmhA/DiaA"/>
</dbReference>
<dbReference type="PANTHER" id="PTHR30390:SF6">
    <property type="entry name" value="DNAA INITIATOR-ASSOCIATING PROTEIN DIAA"/>
    <property type="match status" value="1"/>
</dbReference>
<dbReference type="InterPro" id="IPR001347">
    <property type="entry name" value="SIS_dom"/>
</dbReference>
<proteinExistence type="predicted"/>
<dbReference type="CDD" id="cd05006">
    <property type="entry name" value="SIS_GmhA"/>
    <property type="match status" value="1"/>
</dbReference>
<accession>A0A931GBY8</accession>
<dbReference type="EMBL" id="JADNYM010000026">
    <property type="protein sequence ID" value="MBG0741222.1"/>
    <property type="molecule type" value="Genomic_DNA"/>
</dbReference>
<dbReference type="PANTHER" id="PTHR30390">
    <property type="entry name" value="SEDOHEPTULOSE 7-PHOSPHATE ISOMERASE / DNAA INITIATOR-ASSOCIATING FACTOR FOR REPLICATION INITIATION"/>
    <property type="match status" value="1"/>
</dbReference>
<protein>
    <submittedName>
        <fullName evidence="2">SIS domain-containing protein</fullName>
    </submittedName>
</protein>
<dbReference type="PROSITE" id="PS51464">
    <property type="entry name" value="SIS"/>
    <property type="match status" value="1"/>
</dbReference>
<gene>
    <name evidence="2" type="ORF">IV500_17790</name>
</gene>
<dbReference type="GO" id="GO:1901135">
    <property type="term" value="P:carbohydrate derivative metabolic process"/>
    <property type="evidence" value="ECO:0007669"/>
    <property type="project" value="InterPro"/>
</dbReference>
<sequence length="251" mass="26405">MSPESVAAQQLLLNAGVPPRSLIPAGAAADASADTALATVLQHLDSVAPALESLRRQAQHLSRWGTELARQLMSGQRLLTAGNGGSAAEAQHLTAELVGRFDAEREPFSAIALHAETSAMTAIGNDYGYDQVFARQVRAHGRPGDVLILISTSGRSPNLLEAVKAAREVGVTSWALTGRGPNPLTRSSDDSVAVDALPANAQEGHLIALHALCRAFDSEVARARSIPLAISMAPQLFPSTMLAPEDARRTR</sequence>
<dbReference type="AlphaFoldDB" id="A0A931GBY8"/>
<dbReference type="GO" id="GO:0097367">
    <property type="term" value="F:carbohydrate derivative binding"/>
    <property type="evidence" value="ECO:0007669"/>
    <property type="project" value="InterPro"/>
</dbReference>
<dbReference type="Proteomes" id="UP000655366">
    <property type="component" value="Unassembled WGS sequence"/>
</dbReference>
<dbReference type="InterPro" id="IPR050099">
    <property type="entry name" value="SIS_GmhA/DiaA_subfam"/>
</dbReference>
<dbReference type="Gene3D" id="3.40.50.10490">
    <property type="entry name" value="Glucose-6-phosphate isomerase like protein, domain 1"/>
    <property type="match status" value="1"/>
</dbReference>
<keyword evidence="3" id="KW-1185">Reference proteome</keyword>
<evidence type="ECO:0000259" key="1">
    <source>
        <dbReference type="PROSITE" id="PS51464"/>
    </source>
</evidence>
<dbReference type="RefSeq" id="WP_196398154.1">
    <property type="nucleotide sequence ID" value="NZ_JADNYM010000026.1"/>
</dbReference>
<dbReference type="SUPFAM" id="SSF53697">
    <property type="entry name" value="SIS domain"/>
    <property type="match status" value="1"/>
</dbReference>